<name>A0A1E5W318_9POAL</name>
<comment type="subcellular location">
    <subcellularLocation>
        <location evidence="1">Endoplasmic reticulum membrane</location>
        <topology evidence="1">Multi-pass membrane protein</topology>
    </subcellularLocation>
</comment>
<feature type="compositionally biased region" description="Basic and acidic residues" evidence="7">
    <location>
        <begin position="511"/>
        <end position="522"/>
    </location>
</feature>
<dbReference type="STRING" id="888268.A0A1E5W318"/>
<sequence length="567" mass="61707">MRLLLERARAGKVPFPSPGRVAATAVGGEAGGAGAARPSTWNAEGRIQCSSDISVLTPKGESQAETSRQMLISDSFDACFTSPLSRSRRTAEIIWEGRDDDLIPFSDLREIDLYSFQLFVLQQDCTLQARGYCNNLELSPSMLHSILLYSCNRLMDSAPHHLSTYPHDYSLPAAASSGKGLYTGRPRSTATGDSNDALLFLAVPAGWLIRLIAFLGEIVASAILSLVLPFAALIGTLRAVPAVVASNLRRAALGLLAAACTFVALVAALFVSALLGFVLVRHWVEEPVTVRQPLYFDYTEVQPTAGVVLGGARGVALPAGHSVRVSMALLLPDSYHNREVGVFQIKAEALSVTGLAMASATQPYMLRYKSTSVRLAQTALMCVPLTLGMRSEAQTANIKVLQYREGHGRHKRTGLIRVLLQPRATTLQLPQVYKAEVVVQTTLPWTKNLARSLKWTLCVWVSFSVYIVLVALAICWVRPLAVSARYRRLSELQGNGKMASDLGTGDIGESPSKELSEEFTVKRRERRSRRKAQFRTQSQGGSRELEFTEGSTSNVEVVETGQATNDP</sequence>
<reference evidence="9 10" key="1">
    <citation type="submission" date="2016-09" db="EMBL/GenBank/DDBJ databases">
        <title>The draft genome of Dichanthelium oligosanthes: A C3 panicoid grass species.</title>
        <authorList>
            <person name="Studer A.J."/>
            <person name="Schnable J.C."/>
            <person name="Brutnell T.P."/>
        </authorList>
    </citation>
    <scope>NUCLEOTIDE SEQUENCE [LARGE SCALE GENOMIC DNA]</scope>
    <source>
        <strain evidence="10">cv. Kellogg 1175</strain>
        <tissue evidence="9">Leaf</tissue>
    </source>
</reference>
<evidence type="ECO:0000313" key="9">
    <source>
        <dbReference type="EMBL" id="OEL31802.1"/>
    </source>
</evidence>
<accession>A0A1E5W318</accession>
<evidence type="ECO:0000256" key="5">
    <source>
        <dbReference type="ARBA" id="ARBA00023098"/>
    </source>
</evidence>
<dbReference type="CDD" id="cd07067">
    <property type="entry name" value="HP_PGM_like"/>
    <property type="match status" value="1"/>
</dbReference>
<keyword evidence="10" id="KW-1185">Reference proteome</keyword>
<feature type="compositionally biased region" description="Polar residues" evidence="7">
    <location>
        <begin position="549"/>
        <end position="567"/>
    </location>
</feature>
<evidence type="ECO:0000256" key="2">
    <source>
        <dbReference type="ARBA" id="ARBA00022692"/>
    </source>
</evidence>
<dbReference type="Proteomes" id="UP000095767">
    <property type="component" value="Unassembled WGS sequence"/>
</dbReference>
<dbReference type="InterPro" id="IPR009617">
    <property type="entry name" value="Seipin"/>
</dbReference>
<evidence type="ECO:0000256" key="7">
    <source>
        <dbReference type="SAM" id="MobiDB-lite"/>
    </source>
</evidence>
<dbReference type="Gene3D" id="3.40.50.1240">
    <property type="entry name" value="Phosphoglycerate mutase-like"/>
    <property type="match status" value="1"/>
</dbReference>
<dbReference type="GO" id="GO:0006629">
    <property type="term" value="P:lipid metabolic process"/>
    <property type="evidence" value="ECO:0007669"/>
    <property type="project" value="UniProtKB-KW"/>
</dbReference>
<evidence type="ECO:0000256" key="6">
    <source>
        <dbReference type="ARBA" id="ARBA00023136"/>
    </source>
</evidence>
<dbReference type="CDD" id="cd23995">
    <property type="entry name" value="Seipin_BSCL2_like"/>
    <property type="match status" value="1"/>
</dbReference>
<feature type="transmembrane region" description="Helical" evidence="8">
    <location>
        <begin position="252"/>
        <end position="280"/>
    </location>
</feature>
<comment type="caution">
    <text evidence="9">The sequence shown here is derived from an EMBL/GenBank/DDBJ whole genome shotgun (WGS) entry which is preliminary data.</text>
</comment>
<evidence type="ECO:0000256" key="1">
    <source>
        <dbReference type="ARBA" id="ARBA00004477"/>
    </source>
</evidence>
<proteinExistence type="predicted"/>
<evidence type="ECO:0000256" key="3">
    <source>
        <dbReference type="ARBA" id="ARBA00022824"/>
    </source>
</evidence>
<evidence type="ECO:0000256" key="4">
    <source>
        <dbReference type="ARBA" id="ARBA00022989"/>
    </source>
</evidence>
<dbReference type="AlphaFoldDB" id="A0A1E5W318"/>
<evidence type="ECO:0000256" key="8">
    <source>
        <dbReference type="SAM" id="Phobius"/>
    </source>
</evidence>
<dbReference type="Pfam" id="PF06775">
    <property type="entry name" value="Seipin"/>
    <property type="match status" value="1"/>
</dbReference>
<feature type="compositionally biased region" description="Basic residues" evidence="7">
    <location>
        <begin position="523"/>
        <end position="533"/>
    </location>
</feature>
<dbReference type="PANTHER" id="PTHR21212">
    <property type="entry name" value="BERNARDINELLI-SEIP CONGENITAL LIPODYSTROPHY 2 HOMOLOG BSCL2 PROTEIN"/>
    <property type="match status" value="1"/>
</dbReference>
<dbReference type="InterPro" id="IPR013078">
    <property type="entry name" value="His_Pase_superF_clade-1"/>
</dbReference>
<keyword evidence="6 8" id="KW-0472">Membrane</keyword>
<dbReference type="EMBL" id="LWDX02022700">
    <property type="protein sequence ID" value="OEL31802.1"/>
    <property type="molecule type" value="Genomic_DNA"/>
</dbReference>
<feature type="transmembrane region" description="Helical" evidence="8">
    <location>
        <begin position="453"/>
        <end position="477"/>
    </location>
</feature>
<feature type="transmembrane region" description="Helical" evidence="8">
    <location>
        <begin position="197"/>
        <end position="216"/>
    </location>
</feature>
<dbReference type="PANTHER" id="PTHR21212:SF5">
    <property type="entry name" value="SEIPIN-1"/>
    <property type="match status" value="1"/>
</dbReference>
<gene>
    <name evidence="9" type="ORF">BAE44_0007185</name>
</gene>
<dbReference type="GO" id="GO:0140042">
    <property type="term" value="P:lipid droplet formation"/>
    <property type="evidence" value="ECO:0007669"/>
    <property type="project" value="UniProtKB-ARBA"/>
</dbReference>
<feature type="transmembrane region" description="Helical" evidence="8">
    <location>
        <begin position="222"/>
        <end position="240"/>
    </location>
</feature>
<feature type="region of interest" description="Disordered" evidence="7">
    <location>
        <begin position="500"/>
        <end position="567"/>
    </location>
</feature>
<dbReference type="Pfam" id="PF00300">
    <property type="entry name" value="His_Phos_1"/>
    <property type="match status" value="1"/>
</dbReference>
<keyword evidence="3" id="KW-0256">Endoplasmic reticulum</keyword>
<dbReference type="InterPro" id="IPR029033">
    <property type="entry name" value="His_PPase_superfam"/>
</dbReference>
<dbReference type="SUPFAM" id="SSF53254">
    <property type="entry name" value="Phosphoglycerate mutase-like"/>
    <property type="match status" value="1"/>
</dbReference>
<keyword evidence="5" id="KW-0443">Lipid metabolism</keyword>
<keyword evidence="2 8" id="KW-0812">Transmembrane</keyword>
<protein>
    <submittedName>
        <fullName evidence="9">Seipin-1</fullName>
    </submittedName>
</protein>
<organism evidence="9 10">
    <name type="scientific">Dichanthelium oligosanthes</name>
    <dbReference type="NCBI Taxonomy" id="888268"/>
    <lineage>
        <taxon>Eukaryota</taxon>
        <taxon>Viridiplantae</taxon>
        <taxon>Streptophyta</taxon>
        <taxon>Embryophyta</taxon>
        <taxon>Tracheophyta</taxon>
        <taxon>Spermatophyta</taxon>
        <taxon>Magnoliopsida</taxon>
        <taxon>Liliopsida</taxon>
        <taxon>Poales</taxon>
        <taxon>Poaceae</taxon>
        <taxon>PACMAD clade</taxon>
        <taxon>Panicoideae</taxon>
        <taxon>Panicodae</taxon>
        <taxon>Paniceae</taxon>
        <taxon>Dichantheliinae</taxon>
        <taxon>Dichanthelium</taxon>
    </lineage>
</organism>
<dbReference type="OrthoDB" id="3990054at2759"/>
<dbReference type="GO" id="GO:0005789">
    <property type="term" value="C:endoplasmic reticulum membrane"/>
    <property type="evidence" value="ECO:0007669"/>
    <property type="project" value="UniProtKB-SubCell"/>
</dbReference>
<keyword evidence="4 8" id="KW-1133">Transmembrane helix</keyword>
<evidence type="ECO:0000313" key="10">
    <source>
        <dbReference type="Proteomes" id="UP000095767"/>
    </source>
</evidence>